<evidence type="ECO:0000256" key="3">
    <source>
        <dbReference type="ARBA" id="ARBA00023136"/>
    </source>
</evidence>
<evidence type="ECO:0000256" key="5">
    <source>
        <dbReference type="SAM" id="Phobius"/>
    </source>
</evidence>
<dbReference type="Gene3D" id="1.20.1250.20">
    <property type="entry name" value="MFS general substrate transporter like domains"/>
    <property type="match status" value="2"/>
</dbReference>
<evidence type="ECO:0000256" key="2">
    <source>
        <dbReference type="ARBA" id="ARBA00022989"/>
    </source>
</evidence>
<dbReference type="InterPro" id="IPR036259">
    <property type="entry name" value="MFS_trans_sf"/>
</dbReference>
<dbReference type="SUPFAM" id="SSF103473">
    <property type="entry name" value="MFS general substrate transporter"/>
    <property type="match status" value="1"/>
</dbReference>
<feature type="transmembrane region" description="Helical" evidence="5">
    <location>
        <begin position="75"/>
        <end position="93"/>
    </location>
</feature>
<feature type="region of interest" description="Disordered" evidence="4">
    <location>
        <begin position="458"/>
        <end position="495"/>
    </location>
</feature>
<keyword evidence="1 5" id="KW-0812">Transmembrane</keyword>
<name>A0ABM1BTH7_LIMPO</name>
<keyword evidence="3 5" id="KW-0472">Membrane</keyword>
<keyword evidence="6" id="KW-1185">Reference proteome</keyword>
<keyword evidence="2 5" id="KW-1133">Transmembrane helix</keyword>
<feature type="transmembrane region" description="Helical" evidence="5">
    <location>
        <begin position="389"/>
        <end position="410"/>
    </location>
</feature>
<feature type="transmembrane region" description="Helical" evidence="5">
    <location>
        <begin position="355"/>
        <end position="377"/>
    </location>
</feature>
<dbReference type="PANTHER" id="PTHR23121">
    <property type="entry name" value="SODIUM-DEPENDENT GLUCOSE TRANSPORTER 1"/>
    <property type="match status" value="1"/>
</dbReference>
<evidence type="ECO:0000256" key="1">
    <source>
        <dbReference type="ARBA" id="ARBA00022692"/>
    </source>
</evidence>
<feature type="transmembrane region" description="Helical" evidence="5">
    <location>
        <begin position="416"/>
        <end position="436"/>
    </location>
</feature>
<evidence type="ECO:0000313" key="7">
    <source>
        <dbReference type="RefSeq" id="XP_013788363.1"/>
    </source>
</evidence>
<evidence type="ECO:0000256" key="4">
    <source>
        <dbReference type="SAM" id="MobiDB-lite"/>
    </source>
</evidence>
<feature type="transmembrane region" description="Helical" evidence="5">
    <location>
        <begin position="301"/>
        <end position="320"/>
    </location>
</feature>
<dbReference type="Proteomes" id="UP000694941">
    <property type="component" value="Unplaced"/>
</dbReference>
<proteinExistence type="predicted"/>
<protein>
    <submittedName>
        <fullName evidence="7">Sodium-dependent glucose transporter 1A-like</fullName>
    </submittedName>
</protein>
<feature type="transmembrane region" description="Helical" evidence="5">
    <location>
        <begin position="12"/>
        <end position="33"/>
    </location>
</feature>
<feature type="transmembrane region" description="Helical" evidence="5">
    <location>
        <begin position="45"/>
        <end position="68"/>
    </location>
</feature>
<dbReference type="Pfam" id="PF07690">
    <property type="entry name" value="MFS_1"/>
    <property type="match status" value="1"/>
</dbReference>
<feature type="transmembrane region" description="Helical" evidence="5">
    <location>
        <begin position="133"/>
        <end position="152"/>
    </location>
</feature>
<accession>A0ABM1BTH7</accession>
<feature type="transmembrane region" description="Helical" evidence="5">
    <location>
        <begin position="213"/>
        <end position="235"/>
    </location>
</feature>
<feature type="transmembrane region" description="Helical" evidence="5">
    <location>
        <begin position="327"/>
        <end position="349"/>
    </location>
</feature>
<dbReference type="InterPro" id="IPR011701">
    <property type="entry name" value="MFS"/>
</dbReference>
<dbReference type="PANTHER" id="PTHR23121:SF9">
    <property type="entry name" value="SODIUM-DEPENDENT GLUCOSE TRANSPORTER 1"/>
    <property type="match status" value="1"/>
</dbReference>
<dbReference type="RefSeq" id="XP_013788363.1">
    <property type="nucleotide sequence ID" value="XM_013932909.2"/>
</dbReference>
<feature type="compositionally biased region" description="Basic and acidic residues" evidence="4">
    <location>
        <begin position="478"/>
        <end position="495"/>
    </location>
</feature>
<organism evidence="6 7">
    <name type="scientific">Limulus polyphemus</name>
    <name type="common">Atlantic horseshoe crab</name>
    <dbReference type="NCBI Taxonomy" id="6850"/>
    <lineage>
        <taxon>Eukaryota</taxon>
        <taxon>Metazoa</taxon>
        <taxon>Ecdysozoa</taxon>
        <taxon>Arthropoda</taxon>
        <taxon>Chelicerata</taxon>
        <taxon>Merostomata</taxon>
        <taxon>Xiphosura</taxon>
        <taxon>Limulidae</taxon>
        <taxon>Limulus</taxon>
    </lineage>
</organism>
<dbReference type="GeneID" id="106472279"/>
<reference evidence="7" key="1">
    <citation type="submission" date="2025-08" db="UniProtKB">
        <authorList>
            <consortium name="RefSeq"/>
        </authorList>
    </citation>
    <scope>IDENTIFICATION</scope>
    <source>
        <tissue evidence="7">Muscle</tissue>
    </source>
</reference>
<sequence>MKASKLKIFKTANLYFAFVTLGMAVAITGPTLLDLERAVNTDTEHISYIIVGRGIGYLIGSIVGGILFDRFNRQVLFLVNILILAISMTAAPWCRDLSPLIATMTVGGLTLGAIDTGGNCWCLHLWGKESGPYFQALHFTFGVGTLIAPILAEPFLIPANTTDGTSEAINVTDPSLSWKLQTNLTEKNNRELEQHNGTVFEIHDRFQIFGIEYAFAIIGVFTFVVFILFFIAFIIKKSDITDQTENEEGSQTVGLRFTLMVLAVSVVFMICYAGLEVTYGQMIATFAVVGPLKLSKSKGSFITSVYWGSYTFARGMAVFISLKLSSLVMLVIDIFIVLGATLLLVIFSASSEEVLWLGSGLLGIGLASMYPSMVSWVERYIVMTNKVTSTFIVTTSLGEMIVPLVVGHYIERKPMFLMHIMLAGIICAFLACLIIWQFMNRQKSKYDTVKRNIENGESSCLEDLPTGVDEVTTPGGADKSEEDKPVEDNKNHLFV</sequence>
<feature type="transmembrane region" description="Helical" evidence="5">
    <location>
        <begin position="99"/>
        <end position="121"/>
    </location>
</feature>
<evidence type="ECO:0000313" key="6">
    <source>
        <dbReference type="Proteomes" id="UP000694941"/>
    </source>
</evidence>
<gene>
    <name evidence="7" type="primary">LOC106472279</name>
</gene>
<feature type="transmembrane region" description="Helical" evidence="5">
    <location>
        <begin position="255"/>
        <end position="275"/>
    </location>
</feature>